<reference evidence="11" key="1">
    <citation type="submission" date="2016-04" db="UniProtKB">
        <authorList>
            <consortium name="WormBaseParasite"/>
        </authorList>
    </citation>
    <scope>IDENTIFICATION</scope>
</reference>
<evidence type="ECO:0000313" key="10">
    <source>
        <dbReference type="Proteomes" id="UP000276776"/>
    </source>
</evidence>
<dbReference type="CDD" id="cd01201">
    <property type="entry name" value="PH_BEACH"/>
    <property type="match status" value="1"/>
</dbReference>
<evidence type="ECO:0000256" key="3">
    <source>
        <dbReference type="ARBA" id="ARBA00059038"/>
    </source>
</evidence>
<dbReference type="Proteomes" id="UP000276776">
    <property type="component" value="Unassembled WGS sequence"/>
</dbReference>
<dbReference type="Pfam" id="PF02138">
    <property type="entry name" value="Beach"/>
    <property type="match status" value="1"/>
</dbReference>
<dbReference type="InterPro" id="IPR023362">
    <property type="entry name" value="PH-BEACH_dom"/>
</dbReference>
<dbReference type="SUPFAM" id="SSF50978">
    <property type="entry name" value="WD40 repeat-like"/>
    <property type="match status" value="1"/>
</dbReference>
<evidence type="ECO:0000256" key="1">
    <source>
        <dbReference type="ARBA" id="ARBA00022574"/>
    </source>
</evidence>
<dbReference type="Gene3D" id="2.30.29.30">
    <property type="entry name" value="Pleckstrin-homology domain (PH domain)/Phosphotyrosine-binding domain (PTB)"/>
    <property type="match status" value="1"/>
</dbReference>
<dbReference type="PROSITE" id="PS50082">
    <property type="entry name" value="WD_REPEATS_2"/>
    <property type="match status" value="1"/>
</dbReference>
<dbReference type="InterPro" id="IPR000409">
    <property type="entry name" value="BEACH_dom"/>
</dbReference>
<protein>
    <recommendedName>
        <fullName evidence="4">Putative neurobeachin homolog</fullName>
    </recommendedName>
    <alternativeName>
        <fullName evidence="5">Suppressor enhancer of lin-12</fullName>
    </alternativeName>
</protein>
<dbReference type="OrthoDB" id="26681at2759"/>
<dbReference type="InterPro" id="IPR015943">
    <property type="entry name" value="WD40/YVTN_repeat-like_dom_sf"/>
</dbReference>
<reference evidence="9 10" key="2">
    <citation type="submission" date="2018-11" db="EMBL/GenBank/DDBJ databases">
        <authorList>
            <consortium name="Pathogen Informatics"/>
        </authorList>
    </citation>
    <scope>NUCLEOTIDE SEQUENCE [LARGE SCALE GENOMIC DNA]</scope>
</reference>
<dbReference type="SMART" id="SM01026">
    <property type="entry name" value="Beach"/>
    <property type="match status" value="1"/>
</dbReference>
<dbReference type="SMART" id="SM00320">
    <property type="entry name" value="WD40"/>
    <property type="match status" value="2"/>
</dbReference>
<dbReference type="InterPro" id="IPR013320">
    <property type="entry name" value="ConA-like_dom_sf"/>
</dbReference>
<dbReference type="InterPro" id="IPR036322">
    <property type="entry name" value="WD40_repeat_dom_sf"/>
</dbReference>
<keyword evidence="1 6" id="KW-0853">WD repeat</keyword>
<evidence type="ECO:0000259" key="8">
    <source>
        <dbReference type="PROSITE" id="PS51783"/>
    </source>
</evidence>
<feature type="domain" description="BEACH-type PH" evidence="8">
    <location>
        <begin position="2128"/>
        <end position="2230"/>
    </location>
</feature>
<evidence type="ECO:0000313" key="9">
    <source>
        <dbReference type="EMBL" id="VDN01686.1"/>
    </source>
</evidence>
<dbReference type="SUPFAM" id="SSF50729">
    <property type="entry name" value="PH domain-like"/>
    <property type="match status" value="1"/>
</dbReference>
<dbReference type="OMA" id="WRLASFD"/>
<evidence type="ECO:0000256" key="4">
    <source>
        <dbReference type="ARBA" id="ARBA00068767"/>
    </source>
</evidence>
<dbReference type="PANTHER" id="PTHR13743">
    <property type="entry name" value="BEIGE/BEACH-RELATED"/>
    <property type="match status" value="1"/>
</dbReference>
<dbReference type="WBParaSite" id="TCLT_0000456501-mRNA-1">
    <property type="protein sequence ID" value="TCLT_0000456501-mRNA-1"/>
    <property type="gene ID" value="TCLT_0000456501"/>
</dbReference>
<dbReference type="SUPFAM" id="SSF49899">
    <property type="entry name" value="Concanavalin A-like lectins/glucanases"/>
    <property type="match status" value="1"/>
</dbReference>
<feature type="repeat" description="WD" evidence="6">
    <location>
        <begin position="2706"/>
        <end position="2747"/>
    </location>
</feature>
<organism evidence="11">
    <name type="scientific">Thelazia callipaeda</name>
    <name type="common">Oriental eyeworm</name>
    <name type="synonym">Parasitic nematode</name>
    <dbReference type="NCBI Taxonomy" id="103827"/>
    <lineage>
        <taxon>Eukaryota</taxon>
        <taxon>Metazoa</taxon>
        <taxon>Ecdysozoa</taxon>
        <taxon>Nematoda</taxon>
        <taxon>Chromadorea</taxon>
        <taxon>Rhabditida</taxon>
        <taxon>Spirurina</taxon>
        <taxon>Spiruromorpha</taxon>
        <taxon>Thelazioidea</taxon>
        <taxon>Thelaziidae</taxon>
        <taxon>Thelazia</taxon>
    </lineage>
</organism>
<dbReference type="FunFam" id="1.10.1540.10:FF:000001">
    <property type="entry name" value="neurobeachin isoform X1"/>
    <property type="match status" value="1"/>
</dbReference>
<dbReference type="PROSITE" id="PS50197">
    <property type="entry name" value="BEACH"/>
    <property type="match status" value="1"/>
</dbReference>
<proteinExistence type="predicted"/>
<evidence type="ECO:0000256" key="6">
    <source>
        <dbReference type="PROSITE-ProRule" id="PRU00221"/>
    </source>
</evidence>
<evidence type="ECO:0000256" key="5">
    <source>
        <dbReference type="ARBA" id="ARBA00081052"/>
    </source>
</evidence>
<gene>
    <name evidence="9" type="ORF">TCLT_LOCUS4554</name>
</gene>
<dbReference type="CDD" id="cd06071">
    <property type="entry name" value="Beach"/>
    <property type="match status" value="1"/>
</dbReference>
<dbReference type="InterPro" id="IPR050865">
    <property type="entry name" value="BEACH_Domain"/>
</dbReference>
<sequence>MDYLGWRRPLLEYLKNSLEEVTRVDSRTALLLAIVARLPLNPRSGVQEHCKKIAAVLGNDLLNVPWSCLYSEISSSDEKLLSELQCSRCKEIEEEYEEDEKSRRICKKERKYTVTVRDNVFHLDSDGFVVEEKVDLSVVQKVTDNIWKDSTLKLIYFKLIGRPPGCISEFETFAHSLSIFARLLGDGNTYISVLQNLLANIPVSDKNQFTTPWKLTVSLLFKGSINFLYDEFGSANSSFQKSLVESIICCSRKMARHLDVYMNSVDLNFELCYNTHYELHDEVLFLYRQEAYSEGKEQLIHYKKVRCLYMFVHEMITEIITNCSDKTVISGILNCVLSLPDEYFTFIDFELFLATFLSSHVIDNFISLSTSILARKQRITIRRTVVAAPKPVLMTLQTRIRVWQETTLISLLQALSLICRLITRDVELISLLVLKRLKNDLFNLKRKEGNNKETGIWMHCIALAEFIDKHLVGQQAIKFAIRDIILPVVSGTEACETTSNIVCIICQRCIIVGKEAVCTEIATLPYWFVQYVKQYALKFIDAAMDWMATPSELYLHMFRISQIFSSTLQIIVATNTEENMLNHILRRLLSNESLVSSGKFLECLSRILLISTYSSPQFKYSHRSPECTKSFNTFRSLIYVISFALLQKHLKIKRDVASCDVYSIRKMCCMLRHTLFNTQFEGDEKITLFIELNPRMIPLLQLLSGFPVLSDCFQLFLKFYFDLGDANLSATDLRSIFAIAKLEHNSHSALLHAILEYLQQKKVEPRDVYLFPQIASSCMKYRCSRSQYSAKNDSINEKYRIRRFSVPLSHLLIPFGKQVEQLCDHQLLSRSATDLKIDRTYSLSQCCAAELNLNQMLTLNDGLTVSFWLLLLENQRKASYSAAETVYPICSFNISDSCFLLQLSSCSHLLYVSCTMEGKVVRNKRVPWTLKHDEWNHIALSLIRVDSINSMRVWINNRSFTLSAKHKSTNISKKSLFVFGYGSLLQGCAYSKILYGLSSVFGFRGFLKFEHVFILHALGPNFVSLDRCNVDSLTVRLMSLLHYNFINLSSRQSSLLELFADVKAKYIGLTNSFVFNTKDYWVDVQWKSDSQSSSENVEHSHLPPPRKYLLNWRGKMMKRISKSTIDDCLMSLGSHNLLLFFFAQTIDQGHSAHGQAVAFRLLLHFLTRVSPFMANYTVSNMYSCVIRCVTSPLAHLDQLLEVIQVFCISSPFDMNYSKEADKERLIVNSEFLVKFVCTAQIWKGERILLWQKLLGNIAQCISEKSSEYSVFNKQQLRRPNFLKKFVETILEMFQNEESYQVEAEYVSSLTEIAIMVIRDMSETTEEILYLWNFIFLSHAPAHTYIAYGHSDHLAWLQQDLVGDKTECDLSKDIDLVCRLKDYVSILSKDRIIEIWTRERSVRKLREMYEAACFTPAEEIEKSKNLDTSTDSDKLHTVSDLKDVQHKSSEHCNDGASICEAKKDWFSIFRCRCLEHLTTIVQHAPCMFFSHIVNMRLSWKAIISLLTNQRDQLIRNCLFTLLTDILLRAGLELRFDFLKNGGFELLSNQMRGYSVTDEVASALFSLLFEESVCLSDILDSKFVCSSQVNRFKSIALKAIFVLWEESVDHSTLSIYCNVSSVLTMLFSENDMWMQAMMDVGVWVAVVSVLRRIALLHPIETDLVHVSSTTPFMEYWFGIVKKIIRRCVPYRNCDLYEMCLKLLWLSKMAVLTSNNQSEKITRQGLSCILGLWLSVLQELYLNEADSKSASEMLSTEQESAVDVQNMKCPYKSYCNKCIPSVDERAKRIILCVTEISQFFICMPVEYSRTIVTNQEIKLFEIFLSLLSTVTKHKDANSGISLRSGSIQRVISASREGLKYLFGHLISFVLFPASLKEEDWELKKRLMIVRLLVLHKTQLKSFLDSNLEYQCALNLSLHELALLDNVQDLSFQRDVEVLIKFLRSLQIESPLATLNSDRFSSLNMDEWLAVHGYVEHRNKFLTHMRRKAVTYIKDMEEKTKKRNEIAMQITYEVVEDQNMLRKYFMKACRESELKDINTDLFLDQLVTDLSHPEGLCHDPESWPSSWSLDPTEGPNRERRRLMSSHLSFDSKFLQPEVVMKMKNRERSPPLFHLLSSLRRSVHELNLESGLELGERIILSLPAVLVRSAVESNGEIIAGDKKLYFHSDCTRSVQRINLANTLFIRWCYEDLVDICKRHHLLKDIALEIFLANGQTYLIVFQEQKERDQFASQIFSSKLCKLSGFSNFPIHLISQLWREGAITNFEYLMQLNKMAGRSYNDLMQYPVFPFILSDYQSEILDLTDFAAYRDLSRPMAVQDKRLEQHYLHKYKYLAREAAQLIPGRRTPFSIGPYHYGSHYSNIGIVAHYLVRLPPFTDIALEYQDNNFDIADRLFNSVETAWRLASFDSTTDFKELIPEFFYLPDFLINHEKLNLGIRQNGDVVNDVILPRWCQGSPRLFVLIHRQALESVIVSSKLNHWIDLIFGYKQTGKAAIDAINVFHPSTYRINVINNINEGEDELSVSALQTMVQTYGQMPSQLFRSPHISRLYNKEHNCTSNISLSPLDTIKGIRWGEFVGSPATEYGDLVIILNEEQMKSDICGGSIIAFSEGNCFVIPNKTCFIYKHKDKKLGDFCSYGLITWRHSDELLRLRLEQPKLSWNLASYPSYSVVAVAYSFSFDLLLVGISCGIIYSYHIVINDSGVKDFVLLKGLHAHDSPVRALTVCSNFAIGASGCDQGKVCLWDLNRLTYVRTLVSTNEEKVQFICISRSSCDVAVVGHFGYGSNITLYTINGLKVGSTRTEIVVTAVAMTSLREGTTVNCLFLALQNGVIRIYNLWTMGFVRDIVDYRFLEPITSISFSNSCRRLFVNFASGRVVCWQGQNFKCKRLPVLKIVSDK</sequence>
<dbReference type="STRING" id="103827.A0A158RBH0"/>
<dbReference type="Gene3D" id="2.130.10.10">
    <property type="entry name" value="YVTN repeat-like/Quinoprotein amine dehydrogenase"/>
    <property type="match status" value="1"/>
</dbReference>
<feature type="domain" description="BEACH" evidence="7">
    <location>
        <begin position="2237"/>
        <end position="2542"/>
    </location>
</feature>
<keyword evidence="10" id="KW-1185">Reference proteome</keyword>
<keyword evidence="2" id="KW-0677">Repeat</keyword>
<comment type="function">
    <text evidence="3">Binds to type II regulatory subunits of protein kinase A and anchors/targets them to the membrane. May anchor the kinase to cytoskeletal and/or organelle-associated proteins. Regulates endosomal traffic in polarized epithelial cells such as the vulval precursor cells and intestinal cells. Thought to act as a negative regulator of lin-12 activity in vulval precursor cells. May have a role in the internalization process from basolateral surface of polarized epithelial cells.</text>
</comment>
<dbReference type="Pfam" id="PF14844">
    <property type="entry name" value="PH_BEACH"/>
    <property type="match status" value="1"/>
</dbReference>
<name>A0A158RBH0_THECL</name>
<dbReference type="EMBL" id="UYYF01004293">
    <property type="protein sequence ID" value="VDN01686.1"/>
    <property type="molecule type" value="Genomic_DNA"/>
</dbReference>
<dbReference type="PANTHER" id="PTHR13743:SF86">
    <property type="entry name" value="LYSOSOMAL-TRAFFICKING REGULATOR"/>
    <property type="match status" value="1"/>
</dbReference>
<dbReference type="Gene3D" id="1.10.1540.10">
    <property type="entry name" value="BEACH domain"/>
    <property type="match status" value="1"/>
</dbReference>
<evidence type="ECO:0000259" key="7">
    <source>
        <dbReference type="PROSITE" id="PS50197"/>
    </source>
</evidence>
<dbReference type="InterPro" id="IPR011993">
    <property type="entry name" value="PH-like_dom_sf"/>
</dbReference>
<evidence type="ECO:0000313" key="11">
    <source>
        <dbReference type="WBParaSite" id="TCLT_0000456501-mRNA-1"/>
    </source>
</evidence>
<evidence type="ECO:0000256" key="2">
    <source>
        <dbReference type="ARBA" id="ARBA00022737"/>
    </source>
</evidence>
<dbReference type="SUPFAM" id="SSF81837">
    <property type="entry name" value="BEACH domain"/>
    <property type="match status" value="1"/>
</dbReference>
<accession>A0A158RBH0</accession>
<dbReference type="PROSITE" id="PS51783">
    <property type="entry name" value="PH_BEACH"/>
    <property type="match status" value="1"/>
</dbReference>
<dbReference type="InterPro" id="IPR036372">
    <property type="entry name" value="BEACH_dom_sf"/>
</dbReference>
<dbReference type="InterPro" id="IPR001680">
    <property type="entry name" value="WD40_rpt"/>
</dbReference>